<dbReference type="Gene3D" id="3.90.640.20">
    <property type="entry name" value="Heat-shock cognate protein, ATPase"/>
    <property type="match status" value="1"/>
</dbReference>
<accession>A0ABU3A8K7</accession>
<dbReference type="InterPro" id="IPR037126">
    <property type="entry name" value="PdaC/RsiV-like_sf"/>
</dbReference>
<dbReference type="Proteomes" id="UP001255246">
    <property type="component" value="Unassembled WGS sequence"/>
</dbReference>
<evidence type="ECO:0000259" key="2">
    <source>
        <dbReference type="Pfam" id="PF13739"/>
    </source>
</evidence>
<keyword evidence="4" id="KW-1185">Reference proteome</keyword>
<feature type="domain" description="Deacetylase PdaC" evidence="2">
    <location>
        <begin position="36"/>
        <end position="137"/>
    </location>
</feature>
<protein>
    <submittedName>
        <fullName evidence="3">DUF4163 domain-containing protein</fullName>
    </submittedName>
</protein>
<dbReference type="InterPro" id="IPR021729">
    <property type="entry name" value="DUF3298"/>
</dbReference>
<name>A0ABU3A8K7_9FLAO</name>
<dbReference type="EMBL" id="JAVRHR010000001">
    <property type="protein sequence ID" value="MDT0606522.1"/>
    <property type="molecule type" value="Genomic_DNA"/>
</dbReference>
<feature type="domain" description="DUF3298" evidence="1">
    <location>
        <begin position="180"/>
        <end position="235"/>
    </location>
</feature>
<dbReference type="RefSeq" id="WP_311350074.1">
    <property type="nucleotide sequence ID" value="NZ_JAVRHR010000001.1"/>
</dbReference>
<dbReference type="PROSITE" id="PS51257">
    <property type="entry name" value="PROKAR_LIPOPROTEIN"/>
    <property type="match status" value="1"/>
</dbReference>
<gene>
    <name evidence="3" type="ORF">RM706_05755</name>
</gene>
<comment type="caution">
    <text evidence="3">The sequence shown here is derived from an EMBL/GenBank/DDBJ whole genome shotgun (WGS) entry which is preliminary data.</text>
</comment>
<evidence type="ECO:0000313" key="3">
    <source>
        <dbReference type="EMBL" id="MDT0606522.1"/>
    </source>
</evidence>
<dbReference type="InterPro" id="IPR025303">
    <property type="entry name" value="PdaC"/>
</dbReference>
<evidence type="ECO:0000259" key="1">
    <source>
        <dbReference type="Pfam" id="PF11738"/>
    </source>
</evidence>
<evidence type="ECO:0000313" key="4">
    <source>
        <dbReference type="Proteomes" id="UP001255246"/>
    </source>
</evidence>
<proteinExistence type="predicted"/>
<dbReference type="Pfam" id="PF13739">
    <property type="entry name" value="PdaC"/>
    <property type="match status" value="1"/>
</dbReference>
<organism evidence="3 4">
    <name type="scientific">Croceitalea rosinachiae</name>
    <dbReference type="NCBI Taxonomy" id="3075596"/>
    <lineage>
        <taxon>Bacteria</taxon>
        <taxon>Pseudomonadati</taxon>
        <taxon>Bacteroidota</taxon>
        <taxon>Flavobacteriia</taxon>
        <taxon>Flavobacteriales</taxon>
        <taxon>Flavobacteriaceae</taxon>
        <taxon>Croceitalea</taxon>
    </lineage>
</organism>
<sequence>MKRSLSFIFLILLALGCETESKLTFEKLQLENEKCDDCPNIKIEVPQALDETRIARTINNSISEELIYTLKFEDTADVNTVQGAMKSFTQSYQEFQQKFDDEAIGWEAEINGEVIFESAALASLVLNTYTFTGGAHGYGSATFLNFDKLKGIELENHEMFSDLEGFIALAEDRFRNEHDVPKKANINATGFMFSGDTFHLAENLGFTDEGIQLIYNQYEVASYADGPIELIIPFEQANQFLKEKYSVKIN</sequence>
<reference evidence="3 4" key="1">
    <citation type="submission" date="2023-09" db="EMBL/GenBank/DDBJ databases">
        <authorList>
            <person name="Rey-Velasco X."/>
        </authorList>
    </citation>
    <scope>NUCLEOTIDE SEQUENCE [LARGE SCALE GENOMIC DNA]</scope>
    <source>
        <strain evidence="3 4">F388</strain>
    </source>
</reference>
<dbReference type="Gene3D" id="3.30.565.40">
    <property type="entry name" value="Fervidobacterium nodosum Rt17-B1 like"/>
    <property type="match status" value="1"/>
</dbReference>
<dbReference type="Pfam" id="PF11738">
    <property type="entry name" value="DUF3298"/>
    <property type="match status" value="1"/>
</dbReference>